<feature type="binding site" evidence="10">
    <location>
        <position position="56"/>
    </location>
    <ligand>
        <name>Zn(2+)</name>
        <dbReference type="ChEBI" id="CHEBI:29105"/>
    </ligand>
</feature>
<keyword evidence="8" id="KW-0539">Nucleus</keyword>
<gene>
    <name evidence="14" type="ORF">AND_004143</name>
</gene>
<dbReference type="VEuPathDB" id="VectorBase:ADAC004143"/>
<keyword evidence="6" id="KW-0805">Transcription regulation</keyword>
<dbReference type="PROSITE" id="PS50157">
    <property type="entry name" value="ZINC_FINGER_C2H2_2"/>
    <property type="match status" value="10"/>
</dbReference>
<evidence type="ECO:0000256" key="7">
    <source>
        <dbReference type="ARBA" id="ARBA00023163"/>
    </source>
</evidence>
<feature type="domain" description="C2H2-type" evidence="12">
    <location>
        <begin position="826"/>
        <end position="853"/>
    </location>
</feature>
<feature type="domain" description="C2H2-type" evidence="12">
    <location>
        <begin position="798"/>
        <end position="825"/>
    </location>
</feature>
<dbReference type="GO" id="GO:0001227">
    <property type="term" value="F:DNA-binding transcription repressor activity, RNA polymerase II-specific"/>
    <property type="evidence" value="ECO:0007669"/>
    <property type="project" value="TreeGrafter"/>
</dbReference>
<feature type="domain" description="C2H2-type" evidence="12">
    <location>
        <begin position="771"/>
        <end position="798"/>
    </location>
</feature>
<keyword evidence="2 10" id="KW-0479">Metal-binding</keyword>
<dbReference type="GO" id="GO:0000785">
    <property type="term" value="C:chromatin"/>
    <property type="evidence" value="ECO:0007669"/>
    <property type="project" value="UniProtKB-ARBA"/>
</dbReference>
<sequence>MESRRAVKICRICSKPDNDDFISVQLIQDQMTIAEKILAVSGIAVMRDRRLPQNICLKCLDRVNQAFELRRECIETDSRLRAALPDVKPSGSPQHHNSGSSEYIVEFLEEATGEHEADDGDGVPERPTDSRELQDDTISEPYQAQNSTWRLGEHYQRLRPDCCGCTLRFDSKEELFVHALRVHRKQKRRSKYRPCQCPVCYRSYTSEEALAFHYIDFDLHHPAKGDLYQCLFCNQTLKTHVGLLKHLEHQHGRYENDPWQEKAHIVEPIPKSSTTSSDVSDLRIEIQTLHDEERMEEDGEATGDINRPETSTGTPDEEYVTDTTVDAKSIQDEQYLELDDDDDDDGRNEESEEYEAFQDEVDNGSDVDYDYADDDGSDLEVKIYRPQTSKAGRVKNKQQSALQRVLQIPEEYRRVVANRETYMIVELMHERCCCCAKFFATDQQLQEHMRQHQEEHSRINSSQEHEPAWKYRCEYCWKTFPFAITYIFHLRIRQRRQFYLCGLCNLVMDTEKRMKSHMLRSEQHASFFDLPRADVSDQYYISVLAGIRCCRCRTYFESHEDFNEHCRVTHSRQMLAESRHTVDTHPFECSVCKRRFTRKALLEQHVTVGTTITDKNTRSFVKYCCKLCDYTTYTIERIEAHLYGAVHIDVLAKVHLEPLNNEFKKLDTMRYCCSPQCKKSFLNTEILQAHFRDCHGETLAANQRANSEQEAKQAVYECFICTLRLESVNALRDHQTLRSQKNCVCPICGIKKQSRSAMLAHERSHTGERPYRCELCDKTFASTSCLRSHQRCHVPREYECSTCKELFARLENLKRHIRLKHGEATYKCEICSKMFKTHEKLSIHKRIHTGEKPYECRTEGCDRRYTNTADRRRHEMAEHTLERPHQCGYCEAAFIRKRQLMIHQRRHTGDRPYPCPKCGKTFVDATRLRKHTEKVCSF</sequence>
<reference evidence="15" key="4">
    <citation type="submission" date="2015-06" db="UniProtKB">
        <authorList>
            <consortium name="EnsemblMetazoa"/>
        </authorList>
    </citation>
    <scope>IDENTIFICATION</scope>
</reference>
<dbReference type="EnsemblMetazoa" id="ADAC004143-RA">
    <property type="protein sequence ID" value="ADAC004143-PA"/>
    <property type="gene ID" value="ADAC004143"/>
</dbReference>
<dbReference type="Gene3D" id="3.40.1800.20">
    <property type="match status" value="1"/>
</dbReference>
<reference evidence="14 16" key="1">
    <citation type="journal article" date="2010" name="BMC Genomics">
        <title>Combination of measures distinguishes pre-miRNAs from other stem-loops in the genome of the newly sequenced Anopheles darlingi.</title>
        <authorList>
            <person name="Mendes N.D."/>
            <person name="Freitas A.T."/>
            <person name="Vasconcelos A.T."/>
            <person name="Sagot M.F."/>
        </authorList>
    </citation>
    <scope>NUCLEOTIDE SEQUENCE</scope>
</reference>
<evidence type="ECO:0000256" key="6">
    <source>
        <dbReference type="ARBA" id="ARBA00023015"/>
    </source>
</evidence>
<dbReference type="OMA" id="HEMSVHT"/>
<accession>W5JLD2</accession>
<evidence type="ECO:0000256" key="11">
    <source>
        <dbReference type="SAM" id="MobiDB-lite"/>
    </source>
</evidence>
<dbReference type="GO" id="GO:0000978">
    <property type="term" value="F:RNA polymerase II cis-regulatory region sequence-specific DNA binding"/>
    <property type="evidence" value="ECO:0007669"/>
    <property type="project" value="TreeGrafter"/>
</dbReference>
<dbReference type="AlphaFoldDB" id="W5JLD2"/>
<evidence type="ECO:0000313" key="15">
    <source>
        <dbReference type="EnsemblMetazoa" id="ADAC004143-PA"/>
    </source>
</evidence>
<feature type="compositionally biased region" description="Basic and acidic residues" evidence="11">
    <location>
        <begin position="123"/>
        <end position="134"/>
    </location>
</feature>
<dbReference type="Pfam" id="PF00096">
    <property type="entry name" value="zf-C2H2"/>
    <property type="match status" value="5"/>
</dbReference>
<evidence type="ECO:0000256" key="10">
    <source>
        <dbReference type="PROSITE-ProRule" id="PRU01263"/>
    </source>
</evidence>
<dbReference type="GO" id="GO:0040029">
    <property type="term" value="P:epigenetic regulation of gene expression"/>
    <property type="evidence" value="ECO:0007669"/>
    <property type="project" value="UniProtKB-ARBA"/>
</dbReference>
<feature type="binding site" evidence="10">
    <location>
        <position position="10"/>
    </location>
    <ligand>
        <name>Zn(2+)</name>
        <dbReference type="ChEBI" id="CHEBI:29105"/>
    </ligand>
</feature>
<dbReference type="FunFam" id="3.30.160.60:FF:001498">
    <property type="entry name" value="Zinc finger protein 404"/>
    <property type="match status" value="1"/>
</dbReference>
<dbReference type="PROSITE" id="PS00028">
    <property type="entry name" value="ZINC_FINGER_C2H2_1"/>
    <property type="match status" value="9"/>
</dbReference>
<dbReference type="SMART" id="SM00355">
    <property type="entry name" value="ZnF_C2H2"/>
    <property type="match status" value="18"/>
</dbReference>
<keyword evidence="16" id="KW-1185">Reference proteome</keyword>
<dbReference type="InterPro" id="IPR013087">
    <property type="entry name" value="Znf_C2H2_type"/>
</dbReference>
<dbReference type="InterPro" id="IPR012934">
    <property type="entry name" value="Znf_AD"/>
</dbReference>
<keyword evidence="4 9" id="KW-0863">Zinc-finger</keyword>
<evidence type="ECO:0000256" key="5">
    <source>
        <dbReference type="ARBA" id="ARBA00022833"/>
    </source>
</evidence>
<dbReference type="VEuPathDB" id="VectorBase:ADAR2_004665"/>
<feature type="domain" description="C2H2-type" evidence="12">
    <location>
        <begin position="671"/>
        <end position="695"/>
    </location>
</feature>
<dbReference type="Gene3D" id="3.30.160.60">
    <property type="entry name" value="Classic Zinc Finger"/>
    <property type="match status" value="8"/>
</dbReference>
<organism evidence="14">
    <name type="scientific">Anopheles darlingi</name>
    <name type="common">Mosquito</name>
    <dbReference type="NCBI Taxonomy" id="43151"/>
    <lineage>
        <taxon>Eukaryota</taxon>
        <taxon>Metazoa</taxon>
        <taxon>Ecdysozoa</taxon>
        <taxon>Arthropoda</taxon>
        <taxon>Hexapoda</taxon>
        <taxon>Insecta</taxon>
        <taxon>Pterygota</taxon>
        <taxon>Neoptera</taxon>
        <taxon>Endopterygota</taxon>
        <taxon>Diptera</taxon>
        <taxon>Nematocera</taxon>
        <taxon>Culicoidea</taxon>
        <taxon>Culicidae</taxon>
        <taxon>Anophelinae</taxon>
        <taxon>Anopheles</taxon>
    </lineage>
</organism>
<feature type="domain" description="C2H2-type" evidence="12">
    <location>
        <begin position="913"/>
        <end position="931"/>
    </location>
</feature>
<dbReference type="FunFam" id="3.30.160.60:FF:000012">
    <property type="entry name" value="RB-associated KRAB zinc finger protein-like"/>
    <property type="match status" value="1"/>
</dbReference>
<dbReference type="SMART" id="SM00868">
    <property type="entry name" value="zf-AD"/>
    <property type="match status" value="1"/>
</dbReference>
<feature type="compositionally biased region" description="Acidic residues" evidence="11">
    <location>
        <begin position="334"/>
        <end position="366"/>
    </location>
</feature>
<dbReference type="eggNOG" id="KOG1721">
    <property type="taxonomic scope" value="Eukaryota"/>
</dbReference>
<dbReference type="SUPFAM" id="SSF57716">
    <property type="entry name" value="Glucocorticoid receptor-like (DNA-binding domain)"/>
    <property type="match status" value="1"/>
</dbReference>
<name>W5JLD2_ANODA</name>
<feature type="binding site" evidence="10">
    <location>
        <position position="13"/>
    </location>
    <ligand>
        <name>Zn(2+)</name>
        <dbReference type="ChEBI" id="CHEBI:29105"/>
    </ligand>
</feature>
<keyword evidence="3" id="KW-0677">Repeat</keyword>
<feature type="region of interest" description="Disordered" evidence="11">
    <location>
        <begin position="288"/>
        <end position="366"/>
    </location>
</feature>
<dbReference type="FunFam" id="3.30.160.60:FF:000446">
    <property type="entry name" value="Zinc finger protein"/>
    <property type="match status" value="1"/>
</dbReference>
<evidence type="ECO:0000256" key="9">
    <source>
        <dbReference type="PROSITE-ProRule" id="PRU00042"/>
    </source>
</evidence>
<keyword evidence="7" id="KW-0804">Transcription</keyword>
<evidence type="ECO:0000313" key="14">
    <source>
        <dbReference type="EMBL" id="ETN64118.1"/>
    </source>
</evidence>
<dbReference type="STRING" id="43151.W5JLD2"/>
<feature type="domain" description="ZAD" evidence="13">
    <location>
        <begin position="8"/>
        <end position="83"/>
    </location>
</feature>
<reference evidence="14" key="3">
    <citation type="journal article" date="2013" name="Nucleic Acids Res.">
        <title>The genome of Anopheles darlingi, the main neotropical malaria vector.</title>
        <authorList>
            <person name="Marinotti O."/>
            <person name="Cerqueira G.C."/>
            <person name="de Almeida L.G."/>
            <person name="Ferro M.I."/>
            <person name="Loreto E.L."/>
            <person name="Zaha A."/>
            <person name="Teixeira S.M."/>
            <person name="Wespiser A.R."/>
            <person name="Almeida E Silva A."/>
            <person name="Schlindwein A.D."/>
            <person name="Pacheco A.C."/>
            <person name="Silva A.L."/>
            <person name="Graveley B.R."/>
            <person name="Walenz B.P."/>
            <person name="Lima Bde A."/>
            <person name="Ribeiro C.A."/>
            <person name="Nunes-Silva C.G."/>
            <person name="de Carvalho C.R."/>
            <person name="Soares C.M."/>
            <person name="de Menezes C.B."/>
            <person name="Matiolli C."/>
            <person name="Caffrey D."/>
            <person name="Araujo D.A."/>
            <person name="de Oliveira D.M."/>
            <person name="Golenbock D."/>
            <person name="Grisard E.C."/>
            <person name="Fantinatti-Garboggini F."/>
            <person name="de Carvalho F.M."/>
            <person name="Barcellos F.G."/>
            <person name="Prosdocimi F."/>
            <person name="May G."/>
            <person name="Azevedo Junior G.M."/>
            <person name="Guimaraes G.M."/>
            <person name="Goldman G.H."/>
            <person name="Padilha I.Q."/>
            <person name="Batista Jda S."/>
            <person name="Ferro J.A."/>
            <person name="Ribeiro J.M."/>
            <person name="Fietto J.L."/>
            <person name="Dabbas K.M."/>
            <person name="Cerdeira L."/>
            <person name="Agnez-Lima L.F."/>
            <person name="Brocchi M."/>
            <person name="de Carvalho M.O."/>
            <person name="Teixeira Mde M."/>
            <person name="Diniz Maia Mde M."/>
            <person name="Goldman M.H."/>
            <person name="Cruz Schneider M.P."/>
            <person name="Felipe M.S."/>
            <person name="Hungria M."/>
            <person name="Nicolas M.F."/>
            <person name="Pereira M."/>
            <person name="Montes M.A."/>
            <person name="Cantao M.E."/>
            <person name="Vincentz M."/>
            <person name="Rafael M.S."/>
            <person name="Silverman N."/>
            <person name="Stoco P.H."/>
            <person name="Souza R.C."/>
            <person name="Vicentini R."/>
            <person name="Gazzinelli R.T."/>
            <person name="Neves Rde O."/>
            <person name="Silva R."/>
            <person name="Astolfi-Filho S."/>
            <person name="Maciel T.E."/>
            <person name="Urmenyi T.P."/>
            <person name="Tadei W.P."/>
            <person name="Camargo E.P."/>
            <person name="de Vasconcelos A.T."/>
        </authorList>
    </citation>
    <scope>NUCLEOTIDE SEQUENCE</scope>
</reference>
<dbReference type="Pfam" id="PF12874">
    <property type="entry name" value="zf-met"/>
    <property type="match status" value="1"/>
</dbReference>
<evidence type="ECO:0000256" key="1">
    <source>
        <dbReference type="ARBA" id="ARBA00004123"/>
    </source>
</evidence>
<dbReference type="FunFam" id="3.30.160.60:FF:000690">
    <property type="entry name" value="Zinc finger protein 354C"/>
    <property type="match status" value="1"/>
</dbReference>
<evidence type="ECO:0000259" key="13">
    <source>
        <dbReference type="PROSITE" id="PS51915"/>
    </source>
</evidence>
<feature type="binding site" evidence="10">
    <location>
        <position position="59"/>
    </location>
    <ligand>
        <name>Zn(2+)</name>
        <dbReference type="ChEBI" id="CHEBI:29105"/>
    </ligand>
</feature>
<evidence type="ECO:0000259" key="12">
    <source>
        <dbReference type="PROSITE" id="PS50157"/>
    </source>
</evidence>
<dbReference type="HOGENOM" id="CLU_012179_0_0_1"/>
<keyword evidence="5 10" id="KW-0862">Zinc</keyword>
<comment type="subcellular location">
    <subcellularLocation>
        <location evidence="1">Nucleus</location>
    </subcellularLocation>
</comment>
<dbReference type="PANTHER" id="PTHR24399">
    <property type="entry name" value="ZINC FINGER AND BTB DOMAIN-CONTAINING"/>
    <property type="match status" value="1"/>
</dbReference>
<feature type="domain" description="C2H2-type" evidence="12">
    <location>
        <begin position="743"/>
        <end position="770"/>
    </location>
</feature>
<dbReference type="Proteomes" id="UP000000673">
    <property type="component" value="Unassembled WGS sequence"/>
</dbReference>
<dbReference type="PANTHER" id="PTHR24399:SF23">
    <property type="entry name" value="C2H2-TYPE DOMAIN-CONTAINING PROTEIN"/>
    <property type="match status" value="1"/>
</dbReference>
<dbReference type="PROSITE" id="PS51915">
    <property type="entry name" value="ZAD"/>
    <property type="match status" value="1"/>
</dbReference>
<dbReference type="GO" id="GO:0003682">
    <property type="term" value="F:chromatin binding"/>
    <property type="evidence" value="ECO:0007669"/>
    <property type="project" value="UniProtKB-ARBA"/>
</dbReference>
<proteinExistence type="predicted"/>
<evidence type="ECO:0000256" key="3">
    <source>
        <dbReference type="ARBA" id="ARBA00022737"/>
    </source>
</evidence>
<reference evidence="14" key="2">
    <citation type="submission" date="2010-05" db="EMBL/GenBank/DDBJ databases">
        <authorList>
            <person name="Almeida L.G."/>
            <person name="Nicolas M.F."/>
            <person name="Souza R.C."/>
            <person name="Vasconcelos A.T.R."/>
        </authorList>
    </citation>
    <scope>NUCLEOTIDE SEQUENCE</scope>
</reference>
<dbReference type="EMBL" id="ADMH02001096">
    <property type="protein sequence ID" value="ETN64118.1"/>
    <property type="molecule type" value="Genomic_DNA"/>
</dbReference>
<dbReference type="Pfam" id="PF07776">
    <property type="entry name" value="zf-AD"/>
    <property type="match status" value="1"/>
</dbReference>
<dbReference type="SUPFAM" id="SSF57667">
    <property type="entry name" value="beta-beta-alpha zinc fingers"/>
    <property type="match status" value="5"/>
</dbReference>
<feature type="domain" description="C2H2-type" evidence="12">
    <location>
        <begin position="854"/>
        <end position="884"/>
    </location>
</feature>
<feature type="region of interest" description="Disordered" evidence="11">
    <location>
        <begin position="114"/>
        <end position="139"/>
    </location>
</feature>
<dbReference type="GO" id="GO:0008270">
    <property type="term" value="F:zinc ion binding"/>
    <property type="evidence" value="ECO:0007669"/>
    <property type="project" value="UniProtKB-UniRule"/>
</dbReference>
<protein>
    <submittedName>
        <fullName evidence="14 15">Uncharacterized protein</fullName>
    </submittedName>
</protein>
<feature type="domain" description="C2H2-type" evidence="12">
    <location>
        <begin position="885"/>
        <end position="912"/>
    </location>
</feature>
<evidence type="ECO:0000256" key="8">
    <source>
        <dbReference type="ARBA" id="ARBA00023242"/>
    </source>
</evidence>
<feature type="domain" description="C2H2-type" evidence="12">
    <location>
        <begin position="587"/>
        <end position="616"/>
    </location>
</feature>
<dbReference type="GO" id="GO:0005654">
    <property type="term" value="C:nucleoplasm"/>
    <property type="evidence" value="ECO:0007669"/>
    <property type="project" value="TreeGrafter"/>
</dbReference>
<evidence type="ECO:0000256" key="4">
    <source>
        <dbReference type="ARBA" id="ARBA00022771"/>
    </source>
</evidence>
<feature type="domain" description="C2H2-type" evidence="12">
    <location>
        <begin position="430"/>
        <end position="457"/>
    </location>
</feature>
<evidence type="ECO:0000313" key="16">
    <source>
        <dbReference type="Proteomes" id="UP000000673"/>
    </source>
</evidence>
<dbReference type="InterPro" id="IPR036236">
    <property type="entry name" value="Znf_C2H2_sf"/>
</dbReference>
<evidence type="ECO:0000256" key="2">
    <source>
        <dbReference type="ARBA" id="ARBA00022723"/>
    </source>
</evidence>